<protein>
    <submittedName>
        <fullName evidence="7">Serine/threonine protein kinase</fullName>
    </submittedName>
</protein>
<dbReference type="Gene3D" id="1.10.510.10">
    <property type="entry name" value="Transferase(Phosphotransferase) domain 1"/>
    <property type="match status" value="1"/>
</dbReference>
<evidence type="ECO:0000313" key="8">
    <source>
        <dbReference type="Proteomes" id="UP000297031"/>
    </source>
</evidence>
<dbReference type="PANTHER" id="PTHR43289">
    <property type="entry name" value="MITOGEN-ACTIVATED PROTEIN KINASE KINASE KINASE 20-RELATED"/>
    <property type="match status" value="1"/>
</dbReference>
<dbReference type="KEGG" id="mgod:E7746_00900"/>
<dbReference type="InterPro" id="IPR000719">
    <property type="entry name" value="Prot_kinase_dom"/>
</dbReference>
<dbReference type="InterPro" id="IPR008271">
    <property type="entry name" value="Ser/Thr_kinase_AS"/>
</dbReference>
<sequence length="293" mass="32749">MTPIVQQGNRIYLTVGRDIYWYDITSRPLGSGAMGTVFLGRNLNNNHDLVAIKLVKSEYASIPTVRRRARQEGSLQYGHNHLIEMLGYCENHPVEGPLFIVSKYIRGITLDDHVVDNLNHLPDRINKIIATAFPVLEALSYLHKKNIVHLDIKPSNIMVETGNCNIRLMDLGICNVRSATEITSAGILGTPGYAAPEQYVKPGEPLDIDPRTDLYELAVTYYELLGGDKSLTNRQGDDNPPAIPGVPKPIMQVLYKALRKSRDDRYPSADAMIAALRNALAPARPWYVRLFQS</sequence>
<accession>A0A4P7VAT8</accession>
<evidence type="ECO:0000256" key="1">
    <source>
        <dbReference type="ARBA" id="ARBA00022679"/>
    </source>
</evidence>
<dbReference type="PROSITE" id="PS00107">
    <property type="entry name" value="PROTEIN_KINASE_ATP"/>
    <property type="match status" value="1"/>
</dbReference>
<keyword evidence="7" id="KW-0723">Serine/threonine-protein kinase</keyword>
<keyword evidence="2 5" id="KW-0547">Nucleotide-binding</keyword>
<keyword evidence="8" id="KW-1185">Reference proteome</keyword>
<evidence type="ECO:0000256" key="3">
    <source>
        <dbReference type="ARBA" id="ARBA00022777"/>
    </source>
</evidence>
<evidence type="ECO:0000256" key="5">
    <source>
        <dbReference type="PROSITE-ProRule" id="PRU10141"/>
    </source>
</evidence>
<dbReference type="InterPro" id="IPR011009">
    <property type="entry name" value="Kinase-like_dom_sf"/>
</dbReference>
<dbReference type="EMBL" id="CP039393">
    <property type="protein sequence ID" value="QCD34540.1"/>
    <property type="molecule type" value="Genomic_DNA"/>
</dbReference>
<name>A0A4P7VAT8_9BACT</name>
<evidence type="ECO:0000259" key="6">
    <source>
        <dbReference type="PROSITE" id="PS50011"/>
    </source>
</evidence>
<dbReference type="GO" id="GO:0004674">
    <property type="term" value="F:protein serine/threonine kinase activity"/>
    <property type="evidence" value="ECO:0007669"/>
    <property type="project" value="UniProtKB-KW"/>
</dbReference>
<proteinExistence type="predicted"/>
<dbReference type="RefSeq" id="WP_136409548.1">
    <property type="nucleotide sequence ID" value="NZ_CANQMU010000005.1"/>
</dbReference>
<dbReference type="PANTHER" id="PTHR43289:SF6">
    <property type="entry name" value="SERINE_THREONINE-PROTEIN KINASE NEKL-3"/>
    <property type="match status" value="1"/>
</dbReference>
<dbReference type="GO" id="GO:0005524">
    <property type="term" value="F:ATP binding"/>
    <property type="evidence" value="ECO:0007669"/>
    <property type="project" value="UniProtKB-UniRule"/>
</dbReference>
<gene>
    <name evidence="7" type="ORF">E7746_00900</name>
</gene>
<organism evidence="7 8">
    <name type="scientific">Muribaculum gordoncarteri</name>
    <dbReference type="NCBI Taxonomy" id="2530390"/>
    <lineage>
        <taxon>Bacteria</taxon>
        <taxon>Pseudomonadati</taxon>
        <taxon>Bacteroidota</taxon>
        <taxon>Bacteroidia</taxon>
        <taxon>Bacteroidales</taxon>
        <taxon>Muribaculaceae</taxon>
        <taxon>Muribaculum</taxon>
    </lineage>
</organism>
<reference evidence="7 8" key="1">
    <citation type="submission" date="2019-02" db="EMBL/GenBank/DDBJ databases">
        <title>Isolation and identification of novel species under the genus Muribaculum.</title>
        <authorList>
            <person name="Miyake S."/>
            <person name="Ding Y."/>
            <person name="Low A."/>
            <person name="Soh M."/>
            <person name="Seedorf H."/>
        </authorList>
    </citation>
    <scope>NUCLEOTIDE SEQUENCE [LARGE SCALE GENOMIC DNA]</scope>
    <source>
        <strain evidence="7 8">TLL-A4</strain>
    </source>
</reference>
<dbReference type="SMART" id="SM00220">
    <property type="entry name" value="S_TKc"/>
    <property type="match status" value="1"/>
</dbReference>
<dbReference type="CDD" id="cd14014">
    <property type="entry name" value="STKc_PknB_like"/>
    <property type="match status" value="1"/>
</dbReference>
<evidence type="ECO:0000313" key="7">
    <source>
        <dbReference type="EMBL" id="QCD34540.1"/>
    </source>
</evidence>
<keyword evidence="4 5" id="KW-0067">ATP-binding</keyword>
<feature type="binding site" evidence="5">
    <location>
        <position position="53"/>
    </location>
    <ligand>
        <name>ATP</name>
        <dbReference type="ChEBI" id="CHEBI:30616"/>
    </ligand>
</feature>
<keyword evidence="1" id="KW-0808">Transferase</keyword>
<evidence type="ECO:0000256" key="4">
    <source>
        <dbReference type="ARBA" id="ARBA00022840"/>
    </source>
</evidence>
<feature type="domain" description="Protein kinase" evidence="6">
    <location>
        <begin position="23"/>
        <end position="287"/>
    </location>
</feature>
<dbReference type="PROSITE" id="PS00108">
    <property type="entry name" value="PROTEIN_KINASE_ST"/>
    <property type="match status" value="1"/>
</dbReference>
<dbReference type="Proteomes" id="UP000297031">
    <property type="component" value="Chromosome"/>
</dbReference>
<dbReference type="PROSITE" id="PS50011">
    <property type="entry name" value="PROTEIN_KINASE_DOM"/>
    <property type="match status" value="1"/>
</dbReference>
<dbReference type="Pfam" id="PF00069">
    <property type="entry name" value="Pkinase"/>
    <property type="match status" value="1"/>
</dbReference>
<dbReference type="OrthoDB" id="9813021at2"/>
<dbReference type="InterPro" id="IPR017441">
    <property type="entry name" value="Protein_kinase_ATP_BS"/>
</dbReference>
<keyword evidence="3 7" id="KW-0418">Kinase</keyword>
<dbReference type="AlphaFoldDB" id="A0A4P7VAT8"/>
<evidence type="ECO:0000256" key="2">
    <source>
        <dbReference type="ARBA" id="ARBA00022741"/>
    </source>
</evidence>
<dbReference type="SUPFAM" id="SSF56112">
    <property type="entry name" value="Protein kinase-like (PK-like)"/>
    <property type="match status" value="1"/>
</dbReference>